<feature type="domain" description="STAS" evidence="3">
    <location>
        <begin position="17"/>
        <end position="115"/>
    </location>
</feature>
<dbReference type="RefSeq" id="WP_145244021.1">
    <property type="nucleotide sequence ID" value="NZ_CP036273.1"/>
</dbReference>
<evidence type="ECO:0000256" key="1">
    <source>
        <dbReference type="ARBA" id="ARBA00009013"/>
    </source>
</evidence>
<evidence type="ECO:0000313" key="5">
    <source>
        <dbReference type="Proteomes" id="UP000319576"/>
    </source>
</evidence>
<dbReference type="SUPFAM" id="SSF52091">
    <property type="entry name" value="SpoIIaa-like"/>
    <property type="match status" value="1"/>
</dbReference>
<dbReference type="InterPro" id="IPR003658">
    <property type="entry name" value="Anti-sigma_ant"/>
</dbReference>
<dbReference type="CDD" id="cd07043">
    <property type="entry name" value="STAS_anti-anti-sigma_factors"/>
    <property type="match status" value="1"/>
</dbReference>
<dbReference type="Proteomes" id="UP000319576">
    <property type="component" value="Chromosome"/>
</dbReference>
<accession>A0A517Y213</accession>
<dbReference type="InterPro" id="IPR036513">
    <property type="entry name" value="STAS_dom_sf"/>
</dbReference>
<protein>
    <recommendedName>
        <fullName evidence="2">Anti-sigma factor antagonist</fullName>
    </recommendedName>
</protein>
<evidence type="ECO:0000259" key="3">
    <source>
        <dbReference type="PROSITE" id="PS50801"/>
    </source>
</evidence>
<dbReference type="GO" id="GO:0043856">
    <property type="term" value="F:anti-sigma factor antagonist activity"/>
    <property type="evidence" value="ECO:0007669"/>
    <property type="project" value="InterPro"/>
</dbReference>
<dbReference type="KEGG" id="uli:ETAA1_58090"/>
<dbReference type="Gene3D" id="3.30.750.24">
    <property type="entry name" value="STAS domain"/>
    <property type="match status" value="1"/>
</dbReference>
<dbReference type="AlphaFoldDB" id="A0A517Y213"/>
<dbReference type="Pfam" id="PF01740">
    <property type="entry name" value="STAS"/>
    <property type="match status" value="1"/>
</dbReference>
<dbReference type="NCBIfam" id="TIGR00377">
    <property type="entry name" value="ant_ant_sig"/>
    <property type="match status" value="1"/>
</dbReference>
<comment type="similarity">
    <text evidence="1 2">Belongs to the anti-sigma-factor antagonist family.</text>
</comment>
<dbReference type="PANTHER" id="PTHR33495">
    <property type="entry name" value="ANTI-SIGMA FACTOR ANTAGONIST TM_1081-RELATED-RELATED"/>
    <property type="match status" value="1"/>
</dbReference>
<dbReference type="PANTHER" id="PTHR33495:SF2">
    <property type="entry name" value="ANTI-SIGMA FACTOR ANTAGONIST TM_1081-RELATED"/>
    <property type="match status" value="1"/>
</dbReference>
<dbReference type="OrthoDB" id="9794628at2"/>
<organism evidence="4 5">
    <name type="scientific">Urbifossiella limnaea</name>
    <dbReference type="NCBI Taxonomy" id="2528023"/>
    <lineage>
        <taxon>Bacteria</taxon>
        <taxon>Pseudomonadati</taxon>
        <taxon>Planctomycetota</taxon>
        <taxon>Planctomycetia</taxon>
        <taxon>Gemmatales</taxon>
        <taxon>Gemmataceae</taxon>
        <taxon>Urbifossiella</taxon>
    </lineage>
</organism>
<keyword evidence="5" id="KW-1185">Reference proteome</keyword>
<dbReference type="InterPro" id="IPR002645">
    <property type="entry name" value="STAS_dom"/>
</dbReference>
<dbReference type="PROSITE" id="PS50801">
    <property type="entry name" value="STAS"/>
    <property type="match status" value="1"/>
</dbReference>
<reference evidence="4 5" key="1">
    <citation type="submission" date="2019-02" db="EMBL/GenBank/DDBJ databases">
        <title>Deep-cultivation of Planctomycetes and their phenomic and genomic characterization uncovers novel biology.</title>
        <authorList>
            <person name="Wiegand S."/>
            <person name="Jogler M."/>
            <person name="Boedeker C."/>
            <person name="Pinto D."/>
            <person name="Vollmers J."/>
            <person name="Rivas-Marin E."/>
            <person name="Kohn T."/>
            <person name="Peeters S.H."/>
            <person name="Heuer A."/>
            <person name="Rast P."/>
            <person name="Oberbeckmann S."/>
            <person name="Bunk B."/>
            <person name="Jeske O."/>
            <person name="Meyerdierks A."/>
            <person name="Storesund J.E."/>
            <person name="Kallscheuer N."/>
            <person name="Luecker S."/>
            <person name="Lage O.M."/>
            <person name="Pohl T."/>
            <person name="Merkel B.J."/>
            <person name="Hornburger P."/>
            <person name="Mueller R.-W."/>
            <person name="Bruemmer F."/>
            <person name="Labrenz M."/>
            <person name="Spormann A.M."/>
            <person name="Op den Camp H."/>
            <person name="Overmann J."/>
            <person name="Amann R."/>
            <person name="Jetten M.S.M."/>
            <person name="Mascher T."/>
            <person name="Medema M.H."/>
            <person name="Devos D.P."/>
            <person name="Kaster A.-K."/>
            <person name="Ovreas L."/>
            <person name="Rohde M."/>
            <person name="Galperin M.Y."/>
            <person name="Jogler C."/>
        </authorList>
    </citation>
    <scope>NUCLEOTIDE SEQUENCE [LARGE SCALE GENOMIC DNA]</scope>
    <source>
        <strain evidence="4 5">ETA_A1</strain>
    </source>
</reference>
<name>A0A517Y213_9BACT</name>
<evidence type="ECO:0000313" key="4">
    <source>
        <dbReference type="EMBL" id="QDU23801.1"/>
    </source>
</evidence>
<dbReference type="EMBL" id="CP036273">
    <property type="protein sequence ID" value="QDU23801.1"/>
    <property type="molecule type" value="Genomic_DNA"/>
</dbReference>
<evidence type="ECO:0000256" key="2">
    <source>
        <dbReference type="RuleBase" id="RU003749"/>
    </source>
</evidence>
<proteinExistence type="inferred from homology"/>
<gene>
    <name evidence="4" type="primary">btrV</name>
    <name evidence="4" type="ORF">ETAA1_58090</name>
</gene>
<sequence length="118" mass="12436">MTRPFEVDVGYDPTGRVCVVALAGKLDPPACEVLEPELNARVAAGCRHFVLDLSGLRYVGSLGLRAFVALANRVRGEGAVAACGLTGGVREVFDMTKMGAVLRIYATRADAVDAVVSR</sequence>